<organism evidence="4 5">
    <name type="scientific">Shewanella hanedai</name>
    <name type="common">Alteromonas hanedai</name>
    <dbReference type="NCBI Taxonomy" id="25"/>
    <lineage>
        <taxon>Bacteria</taxon>
        <taxon>Pseudomonadati</taxon>
        <taxon>Pseudomonadota</taxon>
        <taxon>Gammaproteobacteria</taxon>
        <taxon>Alteromonadales</taxon>
        <taxon>Shewanellaceae</taxon>
        <taxon>Shewanella</taxon>
    </lineage>
</organism>
<dbReference type="AlphaFoldDB" id="A0A553JMU1"/>
<dbReference type="EMBL" id="VKGK01000016">
    <property type="protein sequence ID" value="TRY13753.1"/>
    <property type="molecule type" value="Genomic_DNA"/>
</dbReference>
<feature type="domain" description="Pirin N-terminal" evidence="3">
    <location>
        <begin position="56"/>
        <end position="123"/>
    </location>
</feature>
<dbReference type="Proteomes" id="UP000318126">
    <property type="component" value="Unassembled WGS sequence"/>
</dbReference>
<dbReference type="PANTHER" id="PTHR43212">
    <property type="entry name" value="QUERCETIN 2,3-DIOXYGENASE"/>
    <property type="match status" value="1"/>
</dbReference>
<dbReference type="Pfam" id="PF02678">
    <property type="entry name" value="Pirin"/>
    <property type="match status" value="1"/>
</dbReference>
<evidence type="ECO:0000313" key="5">
    <source>
        <dbReference type="Proteomes" id="UP000318126"/>
    </source>
</evidence>
<evidence type="ECO:0000259" key="3">
    <source>
        <dbReference type="Pfam" id="PF02678"/>
    </source>
</evidence>
<protein>
    <submittedName>
        <fullName evidence="4">Pilus assembly protein</fullName>
    </submittedName>
</protein>
<comment type="caution">
    <text evidence="4">The sequence shown here is derived from an EMBL/GenBank/DDBJ whole genome shotgun (WGS) entry which is preliminary data.</text>
</comment>
<comment type="similarity">
    <text evidence="1 2">Belongs to the pirin family.</text>
</comment>
<accession>A0A553JMU1</accession>
<dbReference type="PANTHER" id="PTHR43212:SF3">
    <property type="entry name" value="QUERCETIN 2,3-DIOXYGENASE"/>
    <property type="match status" value="1"/>
</dbReference>
<reference evidence="5" key="1">
    <citation type="submission" date="2019-07" db="EMBL/GenBank/DDBJ databases">
        <title>Shewanella sp. YLB-08 draft genomic sequence.</title>
        <authorList>
            <person name="Yu L."/>
        </authorList>
    </citation>
    <scope>NUCLEOTIDE SEQUENCE [LARGE SCALE GENOMIC DNA]</scope>
    <source>
        <strain evidence="5">JCM 20706</strain>
    </source>
</reference>
<dbReference type="InterPro" id="IPR014710">
    <property type="entry name" value="RmlC-like_jellyroll"/>
</dbReference>
<dbReference type="RefSeq" id="WP_144040765.1">
    <property type="nucleotide sequence ID" value="NZ_BMPL01000016.1"/>
</dbReference>
<dbReference type="OrthoDB" id="321327at2"/>
<proteinExistence type="inferred from homology"/>
<dbReference type="InterPro" id="IPR011051">
    <property type="entry name" value="RmlC_Cupin_sf"/>
</dbReference>
<evidence type="ECO:0000256" key="2">
    <source>
        <dbReference type="RuleBase" id="RU003457"/>
    </source>
</evidence>
<sequence>MEKLSKIDLREGGFAGLKEHRFVMDSRVFGSGKEPQTWDGMGHFVYLADARFMPKGQTMMHGHREVDVISVMVKGRIDHKGSLEHGQSIQAKQVQVQRAGGEGFSHNEINPDSIENQMIQLWVMPERLGEPAGYQLYSPNHGELTPVYGGAEQSFDSRTQISVANLNAGNEITLPSSALIYVSDGSVTLANETVSAGTLVRSSVAQLDAKLTAIEASQVIVISLLDS</sequence>
<dbReference type="InterPro" id="IPR003829">
    <property type="entry name" value="Pirin_N_dom"/>
</dbReference>
<gene>
    <name evidence="4" type="ORF">FN961_13820</name>
</gene>
<name>A0A553JMU1_SHEHA</name>
<keyword evidence="5" id="KW-1185">Reference proteome</keyword>
<evidence type="ECO:0000256" key="1">
    <source>
        <dbReference type="ARBA" id="ARBA00008416"/>
    </source>
</evidence>
<dbReference type="SUPFAM" id="SSF51182">
    <property type="entry name" value="RmlC-like cupins"/>
    <property type="match status" value="1"/>
</dbReference>
<dbReference type="InterPro" id="IPR012093">
    <property type="entry name" value="Pirin"/>
</dbReference>
<dbReference type="Gene3D" id="2.60.120.10">
    <property type="entry name" value="Jelly Rolls"/>
    <property type="match status" value="1"/>
</dbReference>
<evidence type="ECO:0000313" key="4">
    <source>
        <dbReference type="EMBL" id="TRY13753.1"/>
    </source>
</evidence>